<keyword evidence="3" id="KW-0378">Hydrolase</keyword>
<dbReference type="Pfam" id="PF24827">
    <property type="entry name" value="AstE_AspA_cat"/>
    <property type="match status" value="1"/>
</dbReference>
<proteinExistence type="predicted"/>
<dbReference type="EMBL" id="WNME01000004">
    <property type="protein sequence ID" value="MUB63131.1"/>
    <property type="molecule type" value="Genomic_DNA"/>
</dbReference>
<sequence length="311" mass="35132">MRKEVIYTQKNLYRADMNIYGYHFGKGEQSACIVGACRGNEIQQLYICSQLVKKLKELEERGAIVKNNEILVIPSVNPSSMNISKRFWPTDDTDINRMYPGDSGGETTKRIAAGVFDVARQYHYGIQFTSFYIPGDFVPHVRMMDTGYQNPSLANLFGLPYVVVRKVSPFDTTTLNYNWQMNQTNAFSVYSSATDKIDEESAKRAVAAVLRFLTRMGMVRYQSHSGYIATVIEEGDLASVRTDRAGIYKPFFRPGEEAARGDVLAEIIDPYEGEVISRILSPADGIVFFAHSQPLVMEGTIIFKIIKRLHE</sequence>
<evidence type="ECO:0000256" key="2">
    <source>
        <dbReference type="ARBA" id="ARBA00022723"/>
    </source>
</evidence>
<reference evidence="7 8" key="1">
    <citation type="submission" date="2019-09" db="EMBL/GenBank/DDBJ databases">
        <title>Draft genome sequencing of Hungatella hathewayi 123Y-2.</title>
        <authorList>
            <person name="Lv Q."/>
            <person name="Li S."/>
        </authorList>
    </citation>
    <scope>NUCLEOTIDE SEQUENCE [LARGE SCALE GENOMIC DNA]</scope>
    <source>
        <strain evidence="7 8">123Y-2</strain>
    </source>
</reference>
<keyword evidence="4" id="KW-0862">Zinc</keyword>
<keyword evidence="2" id="KW-0479">Metal-binding</keyword>
<dbReference type="GO" id="GO:0046872">
    <property type="term" value="F:metal ion binding"/>
    <property type="evidence" value="ECO:0007669"/>
    <property type="project" value="UniProtKB-KW"/>
</dbReference>
<dbReference type="Gene3D" id="3.40.630.10">
    <property type="entry name" value="Zn peptidases"/>
    <property type="match status" value="1"/>
</dbReference>
<comment type="cofactor">
    <cofactor evidence="1">
        <name>Zn(2+)</name>
        <dbReference type="ChEBI" id="CHEBI:29105"/>
    </cofactor>
</comment>
<dbReference type="CDD" id="cd06253">
    <property type="entry name" value="M14_ASTE_ASPA-like"/>
    <property type="match status" value="1"/>
</dbReference>
<protein>
    <submittedName>
        <fullName evidence="7">Succinylglutamate desuccinylase</fullName>
    </submittedName>
</protein>
<accession>A0A174MVB7</accession>
<dbReference type="PANTHER" id="PTHR37326">
    <property type="entry name" value="BLL3975 PROTEIN"/>
    <property type="match status" value="1"/>
</dbReference>
<dbReference type="SUPFAM" id="SSF53187">
    <property type="entry name" value="Zn-dependent exopeptidases"/>
    <property type="match status" value="1"/>
</dbReference>
<evidence type="ECO:0000256" key="1">
    <source>
        <dbReference type="ARBA" id="ARBA00001947"/>
    </source>
</evidence>
<evidence type="ECO:0000313" key="8">
    <source>
        <dbReference type="Proteomes" id="UP000434223"/>
    </source>
</evidence>
<comment type="caution">
    <text evidence="6">The sequence shown here is derived from an EMBL/GenBank/DDBJ whole genome shotgun (WGS) entry which is preliminary data.</text>
</comment>
<reference evidence="6" key="2">
    <citation type="submission" date="2022-01" db="EMBL/GenBank/DDBJ databases">
        <title>Novel bile acid biosynthetic pathways are enriched in the microbiome of centenarians.</title>
        <authorList>
            <person name="Sato Y."/>
            <person name="Atarashi K."/>
            <person name="Plichta R.D."/>
            <person name="Arai Y."/>
            <person name="Sasajima S."/>
            <person name="Kearney M.S."/>
            <person name="Suda W."/>
            <person name="Takeshita K."/>
            <person name="Sasaki T."/>
            <person name="Okamoto S."/>
            <person name="Skelly N.A."/>
            <person name="Okamura Y."/>
            <person name="Vlamakis H."/>
            <person name="Li Y."/>
            <person name="Tanoue T."/>
            <person name="Takei H."/>
            <person name="Nittono H."/>
            <person name="Narushima S."/>
            <person name="Irie J."/>
            <person name="Itoh H."/>
            <person name="Moriya K."/>
            <person name="Sugiura Y."/>
            <person name="Suematsu M."/>
            <person name="Moritoki N."/>
            <person name="Shibata S."/>
            <person name="Littman R.D."/>
            <person name="Fischbach A.M."/>
            <person name="Uwamino Y."/>
            <person name="Inoue T."/>
            <person name="Honda A."/>
            <person name="Hattori M."/>
            <person name="Murai T."/>
            <person name="Xavier J.R."/>
            <person name="Hirose N."/>
            <person name="Honda K."/>
        </authorList>
    </citation>
    <scope>NUCLEOTIDE SEQUENCE</scope>
    <source>
        <strain evidence="6">CE91-St55</strain>
    </source>
</reference>
<dbReference type="Proteomes" id="UP001055091">
    <property type="component" value="Unassembled WGS sequence"/>
</dbReference>
<dbReference type="Proteomes" id="UP000434223">
    <property type="component" value="Unassembled WGS sequence"/>
</dbReference>
<name>A0A174MVB7_9FIRM</name>
<organism evidence="6 9">
    <name type="scientific">Hungatella hathewayi</name>
    <dbReference type="NCBI Taxonomy" id="154046"/>
    <lineage>
        <taxon>Bacteria</taxon>
        <taxon>Bacillati</taxon>
        <taxon>Bacillota</taxon>
        <taxon>Clostridia</taxon>
        <taxon>Lachnospirales</taxon>
        <taxon>Lachnospiraceae</taxon>
        <taxon>Hungatella</taxon>
    </lineage>
</organism>
<evidence type="ECO:0000313" key="7">
    <source>
        <dbReference type="EMBL" id="MUB63131.1"/>
    </source>
</evidence>
<dbReference type="AlphaFoldDB" id="A0A174MVB7"/>
<dbReference type="EMBL" id="BQNJ01000001">
    <property type="protein sequence ID" value="GKG99677.1"/>
    <property type="molecule type" value="Genomic_DNA"/>
</dbReference>
<evidence type="ECO:0000256" key="3">
    <source>
        <dbReference type="ARBA" id="ARBA00022801"/>
    </source>
</evidence>
<dbReference type="InterPro" id="IPR055438">
    <property type="entry name" value="AstE_AspA_cat"/>
</dbReference>
<dbReference type="RefSeq" id="WP_006773531.1">
    <property type="nucleotide sequence ID" value="NZ_BQNJ01000001.1"/>
</dbReference>
<dbReference type="OrthoDB" id="9782876at2"/>
<evidence type="ECO:0000313" key="9">
    <source>
        <dbReference type="Proteomes" id="UP001055091"/>
    </source>
</evidence>
<gene>
    <name evidence="6" type="ORF">CE91St55_16590</name>
    <name evidence="7" type="ORF">GNE07_08655</name>
</gene>
<evidence type="ECO:0000256" key="4">
    <source>
        <dbReference type="ARBA" id="ARBA00022833"/>
    </source>
</evidence>
<dbReference type="InterPro" id="IPR053138">
    <property type="entry name" value="N-alpha-Ac-DABA_deacetylase"/>
</dbReference>
<feature type="domain" description="Succinylglutamate desuccinylase/Aspartoacylase catalytic" evidence="5">
    <location>
        <begin position="30"/>
        <end position="119"/>
    </location>
</feature>
<dbReference type="PANTHER" id="PTHR37326:SF1">
    <property type="entry name" value="BLL3975 PROTEIN"/>
    <property type="match status" value="1"/>
</dbReference>
<evidence type="ECO:0000259" key="5">
    <source>
        <dbReference type="Pfam" id="PF24827"/>
    </source>
</evidence>
<dbReference type="GO" id="GO:0016788">
    <property type="term" value="F:hydrolase activity, acting on ester bonds"/>
    <property type="evidence" value="ECO:0007669"/>
    <property type="project" value="InterPro"/>
</dbReference>
<evidence type="ECO:0000313" key="6">
    <source>
        <dbReference type="EMBL" id="GKG99677.1"/>
    </source>
</evidence>
<dbReference type="GeneID" id="93151450"/>